<dbReference type="PIRSF" id="PIRSF005355">
    <property type="entry name" value="UBIAD1"/>
    <property type="match status" value="1"/>
</dbReference>
<comment type="catalytic activity">
    <reaction evidence="8">
        <text>an all-trans-polyprenyl diphosphate + 1,4-dihydroxy-2-naphthoate + H(+) = a 2-demethylmenaquinol + CO2 + diphosphate</text>
        <dbReference type="Rhea" id="RHEA:26478"/>
        <dbReference type="Rhea" id="RHEA-COMP:9563"/>
        <dbReference type="Rhea" id="RHEA-COMP:9564"/>
        <dbReference type="ChEBI" id="CHEBI:11173"/>
        <dbReference type="ChEBI" id="CHEBI:15378"/>
        <dbReference type="ChEBI" id="CHEBI:16526"/>
        <dbReference type="ChEBI" id="CHEBI:33019"/>
        <dbReference type="ChEBI" id="CHEBI:55437"/>
        <dbReference type="ChEBI" id="CHEBI:58914"/>
        <dbReference type="EC" id="2.5.1.74"/>
    </reaction>
</comment>
<keyword evidence="4 8" id="KW-0808">Transferase</keyword>
<dbReference type="EC" id="2.5.1.74" evidence="8 9"/>
<evidence type="ECO:0000256" key="2">
    <source>
        <dbReference type="ARBA" id="ARBA00022428"/>
    </source>
</evidence>
<feature type="transmembrane region" description="Helical" evidence="8">
    <location>
        <begin position="93"/>
        <end position="113"/>
    </location>
</feature>
<dbReference type="InterPro" id="IPR004657">
    <property type="entry name" value="MenA"/>
</dbReference>
<dbReference type="Proteomes" id="UP000032726">
    <property type="component" value="Chromosome"/>
</dbReference>
<dbReference type="KEGG" id="mlt:VC82_2620"/>
<dbReference type="STRING" id="516051.VC82_2620"/>
<feature type="transmembrane region" description="Helical" evidence="8">
    <location>
        <begin position="178"/>
        <end position="195"/>
    </location>
</feature>
<protein>
    <recommendedName>
        <fullName evidence="8 9">1,4-dihydroxy-2-naphthoate octaprenyltransferase</fullName>
        <shortName evidence="8">DHNA-octaprenyltransferase</shortName>
        <ecNumber evidence="8 9">2.5.1.74</ecNumber>
    </recommendedName>
</protein>
<dbReference type="NCBIfam" id="TIGR00751">
    <property type="entry name" value="menA"/>
    <property type="match status" value="1"/>
</dbReference>
<feature type="transmembrane region" description="Helical" evidence="8">
    <location>
        <begin position="119"/>
        <end position="140"/>
    </location>
</feature>
<evidence type="ECO:0000256" key="4">
    <source>
        <dbReference type="ARBA" id="ARBA00022679"/>
    </source>
</evidence>
<evidence type="ECO:0000256" key="8">
    <source>
        <dbReference type="HAMAP-Rule" id="MF_01937"/>
    </source>
</evidence>
<dbReference type="GO" id="GO:0046428">
    <property type="term" value="F:1,4-dihydroxy-2-naphthoate polyprenyltransferase activity"/>
    <property type="evidence" value="ECO:0007669"/>
    <property type="project" value="UniProtKB-UniRule"/>
</dbReference>
<feature type="transmembrane region" description="Helical" evidence="8">
    <location>
        <begin position="152"/>
        <end position="172"/>
    </location>
</feature>
<accession>A0A0D5YV35</accession>
<evidence type="ECO:0000256" key="7">
    <source>
        <dbReference type="ARBA" id="ARBA00023136"/>
    </source>
</evidence>
<dbReference type="EMBL" id="CP011071">
    <property type="protein sequence ID" value="AKA36182.1"/>
    <property type="molecule type" value="Genomic_DNA"/>
</dbReference>
<dbReference type="PANTHER" id="PTHR13929">
    <property type="entry name" value="1,4-DIHYDROXY-2-NAPHTHOATE OCTAPRENYLTRANSFERASE"/>
    <property type="match status" value="1"/>
</dbReference>
<dbReference type="CDD" id="cd13962">
    <property type="entry name" value="PT_UbiA_UBIAD1"/>
    <property type="match status" value="1"/>
</dbReference>
<name>A0A0D5YV35_9FLAO</name>
<proteinExistence type="inferred from homology"/>
<keyword evidence="6 8" id="KW-1133">Transmembrane helix</keyword>
<gene>
    <name evidence="8" type="primary">menA</name>
    <name evidence="10" type="ORF">VC82_2620</name>
</gene>
<keyword evidence="5 8" id="KW-0812">Transmembrane</keyword>
<keyword evidence="7 8" id="KW-0472">Membrane</keyword>
<evidence type="ECO:0000256" key="1">
    <source>
        <dbReference type="ARBA" id="ARBA00004141"/>
    </source>
</evidence>
<keyword evidence="2 8" id="KW-0474">Menaquinone biosynthesis</keyword>
<comment type="function">
    <text evidence="8">Conversion of 1,4-dihydroxy-2-naphthoate (DHNA) to demethylmenaquinone (DMK).</text>
</comment>
<dbReference type="OrthoDB" id="9767568at2"/>
<comment type="subcellular location">
    <subcellularLocation>
        <location evidence="8">Cell membrane</location>
        <topology evidence="8">Multi-pass membrane protein</topology>
    </subcellularLocation>
    <subcellularLocation>
        <location evidence="1">Membrane</location>
        <topology evidence="1">Multi-pass membrane protein</topology>
    </subcellularLocation>
</comment>
<dbReference type="Pfam" id="PF01040">
    <property type="entry name" value="UbiA"/>
    <property type="match status" value="1"/>
</dbReference>
<evidence type="ECO:0000256" key="5">
    <source>
        <dbReference type="ARBA" id="ARBA00022692"/>
    </source>
</evidence>
<dbReference type="InterPro" id="IPR044878">
    <property type="entry name" value="UbiA_sf"/>
</dbReference>
<evidence type="ECO:0000313" key="10">
    <source>
        <dbReference type="EMBL" id="AKA36182.1"/>
    </source>
</evidence>
<dbReference type="GO" id="GO:0005886">
    <property type="term" value="C:plasma membrane"/>
    <property type="evidence" value="ECO:0007669"/>
    <property type="project" value="UniProtKB-SubCell"/>
</dbReference>
<feature type="transmembrane region" description="Helical" evidence="8">
    <location>
        <begin position="223"/>
        <end position="241"/>
    </location>
</feature>
<comment type="similarity">
    <text evidence="8">Belongs to the MenA family. Type 1 subfamily.</text>
</comment>
<dbReference type="PATRIC" id="fig|516051.4.peg.2687"/>
<dbReference type="RefSeq" id="WP_045802752.1">
    <property type="nucleotide sequence ID" value="NZ_CP011071.1"/>
</dbReference>
<evidence type="ECO:0000256" key="9">
    <source>
        <dbReference type="NCBIfam" id="TIGR00751"/>
    </source>
</evidence>
<dbReference type="Gene3D" id="1.10.357.140">
    <property type="entry name" value="UbiA prenyltransferase"/>
    <property type="match status" value="1"/>
</dbReference>
<dbReference type="InterPro" id="IPR000537">
    <property type="entry name" value="UbiA_prenyltransferase"/>
</dbReference>
<dbReference type="UniPathway" id="UPA00079">
    <property type="reaction ID" value="UER00168"/>
</dbReference>
<dbReference type="HOGENOM" id="CLU_043611_1_1_10"/>
<dbReference type="PANTHER" id="PTHR13929:SF0">
    <property type="entry name" value="UBIA PRENYLTRANSFERASE DOMAIN-CONTAINING PROTEIN 1"/>
    <property type="match status" value="1"/>
</dbReference>
<sequence>MKKFRVWLYASRVRTLPLSVSGILVGTALAISEGQFDLTIFLLALCTTIAFQITSNFANDYGDGVKGTDDLRVGPKRALQSGMLTKAEMKTGIIVMVLLSLILSFALIFKAFSAQSWPYVLVFVLLGALSIWAALKYTIGATPYGYKGLGDAFVFVFFGLVAVLGSMFLYTKNISPDAILPAVAIGLLSVGVLNLNNMRDIDSDRLYGKNTVASKLGFKRAKVYHYAILLVAFISMVFYSAIHYRGWFSLVHLLAFVPIFVHLKNVFKTDDPSKLDPELKKLALATFLLALLFMMAVNNFL</sequence>
<dbReference type="HAMAP" id="MF_01937">
    <property type="entry name" value="MenA_1"/>
    <property type="match status" value="1"/>
</dbReference>
<dbReference type="GO" id="GO:0042371">
    <property type="term" value="P:vitamin K biosynthetic process"/>
    <property type="evidence" value="ECO:0007669"/>
    <property type="project" value="TreeGrafter"/>
</dbReference>
<dbReference type="InterPro" id="IPR026046">
    <property type="entry name" value="UBIAD1"/>
</dbReference>
<evidence type="ECO:0000256" key="6">
    <source>
        <dbReference type="ARBA" id="ARBA00022989"/>
    </source>
</evidence>
<evidence type="ECO:0000256" key="3">
    <source>
        <dbReference type="ARBA" id="ARBA00022475"/>
    </source>
</evidence>
<dbReference type="AlphaFoldDB" id="A0A0D5YV35"/>
<comment type="pathway">
    <text evidence="8">Quinol/quinone metabolism; menaquinone biosynthesis; menaquinol from 1,4-dihydroxy-2-naphthoate: step 1/2.</text>
</comment>
<feature type="transmembrane region" description="Helical" evidence="8">
    <location>
        <begin position="279"/>
        <end position="297"/>
    </location>
</feature>
<evidence type="ECO:0000313" key="11">
    <source>
        <dbReference type="Proteomes" id="UP000032726"/>
    </source>
</evidence>
<keyword evidence="11" id="KW-1185">Reference proteome</keyword>
<organism evidence="10 11">
    <name type="scientific">Flagellimonas lutaonensis</name>
    <dbReference type="NCBI Taxonomy" id="516051"/>
    <lineage>
        <taxon>Bacteria</taxon>
        <taxon>Pseudomonadati</taxon>
        <taxon>Bacteroidota</taxon>
        <taxon>Flavobacteriia</taxon>
        <taxon>Flavobacteriales</taxon>
        <taxon>Flavobacteriaceae</taxon>
        <taxon>Flagellimonas</taxon>
    </lineage>
</organism>
<dbReference type="GO" id="GO:0009234">
    <property type="term" value="P:menaquinone biosynthetic process"/>
    <property type="evidence" value="ECO:0007669"/>
    <property type="project" value="UniProtKB-UniRule"/>
</dbReference>
<keyword evidence="3 8" id="KW-1003">Cell membrane</keyword>
<reference evidence="10 11" key="1">
    <citation type="submission" date="2015-03" db="EMBL/GenBank/DDBJ databases">
        <title>Complete genome sequence of Muricauda lutaonensis CC-HSB-11T, isolated from a coastal hot spring.</title>
        <authorList>
            <person name="Kim K.M."/>
        </authorList>
    </citation>
    <scope>NUCLEOTIDE SEQUENCE [LARGE SCALE GENOMIC DNA]</scope>
    <source>
        <strain evidence="10 11">CC-HSB-11</strain>
    </source>
</reference>
<feature type="transmembrane region" description="Helical" evidence="8">
    <location>
        <begin position="40"/>
        <end position="58"/>
    </location>
</feature>